<evidence type="ECO:0000313" key="1">
    <source>
        <dbReference type="EMBL" id="KAH9479175.1"/>
    </source>
</evidence>
<gene>
    <name evidence="1" type="ORF">JR316_0007761</name>
</gene>
<accession>A0ACB8GUL7</accession>
<dbReference type="Proteomes" id="UP000664032">
    <property type="component" value="Unassembled WGS sequence"/>
</dbReference>
<name>A0ACB8GUL7_PSICU</name>
<keyword evidence="2" id="KW-1185">Reference proteome</keyword>
<dbReference type="EMBL" id="JAFIQS020000007">
    <property type="protein sequence ID" value="KAH9479175.1"/>
    <property type="molecule type" value="Genomic_DNA"/>
</dbReference>
<organism evidence="1 2">
    <name type="scientific">Psilocybe cubensis</name>
    <name type="common">Psychedelic mushroom</name>
    <name type="synonym">Stropharia cubensis</name>
    <dbReference type="NCBI Taxonomy" id="181762"/>
    <lineage>
        <taxon>Eukaryota</taxon>
        <taxon>Fungi</taxon>
        <taxon>Dikarya</taxon>
        <taxon>Basidiomycota</taxon>
        <taxon>Agaricomycotina</taxon>
        <taxon>Agaricomycetes</taxon>
        <taxon>Agaricomycetidae</taxon>
        <taxon>Agaricales</taxon>
        <taxon>Agaricineae</taxon>
        <taxon>Strophariaceae</taxon>
        <taxon>Psilocybe</taxon>
    </lineage>
</organism>
<protein>
    <submittedName>
        <fullName evidence="1">Efflux pump radE</fullName>
    </submittedName>
</protein>
<reference evidence="1" key="1">
    <citation type="submission" date="2021-10" db="EMBL/GenBank/DDBJ databases">
        <title>Psilocybe cubensis genome.</title>
        <authorList>
            <person name="Mckernan K.J."/>
            <person name="Crawford S."/>
            <person name="Trippe A."/>
            <person name="Kane L.T."/>
            <person name="Mclaughlin S."/>
        </authorList>
    </citation>
    <scope>NUCLEOTIDE SEQUENCE</scope>
    <source>
        <strain evidence="1">MGC-MH-2018</strain>
    </source>
</reference>
<sequence>MSTEETPLLSVLAGNPSCQTSTIDVYSRFSTRRKKVVIGLVSWCGLIPFFVNGTFTPSVPQIASDLNTTGSVVNYAISVSWIAASLGGLIGGAYSTFYGRRIIYNYSLPLVALGSMGVAISQNIPMLLCWRFLQALGASPSQVLGAGVIGDIYKLEERGGAMAIFFATILVGPSLAPVAGGWVAFYYSWRIMQASLGVLAILSYFVMFVFFPETSHPGSRGIDKARSQCFNQSGRDIGFVFLNPLRLMLLLRSPILLSISVILSASVMTVFVMLVPLVYTVGERYNISSEALVGLCFLPTGLGNMAGAIVVGRISDYTVVQWRRKRAGVWYPEDRLRVAIVPAATLVPISLIAFGLTVRFIDGTLGLTICLFCLFLNGLGVQMTFGPCAAYLVDIMQSRSAEALAANSGLRSFIVAGGIAIVLPMINCFGIVVTNSVFALVAWLTLILLCVVINYGDRLRAWVDVGFVSVDDN</sequence>
<comment type="caution">
    <text evidence="1">The sequence shown here is derived from an EMBL/GenBank/DDBJ whole genome shotgun (WGS) entry which is preliminary data.</text>
</comment>
<evidence type="ECO:0000313" key="2">
    <source>
        <dbReference type="Proteomes" id="UP000664032"/>
    </source>
</evidence>
<proteinExistence type="predicted"/>